<feature type="compositionally biased region" description="Basic and acidic residues" evidence="1">
    <location>
        <begin position="27"/>
        <end position="38"/>
    </location>
</feature>
<organism evidence="2">
    <name type="scientific">Pseudo-nitzschia australis</name>
    <dbReference type="NCBI Taxonomy" id="44445"/>
    <lineage>
        <taxon>Eukaryota</taxon>
        <taxon>Sar</taxon>
        <taxon>Stramenopiles</taxon>
        <taxon>Ochrophyta</taxon>
        <taxon>Bacillariophyta</taxon>
        <taxon>Bacillariophyceae</taxon>
        <taxon>Bacillariophycidae</taxon>
        <taxon>Bacillariales</taxon>
        <taxon>Bacillariaceae</taxon>
        <taxon>Pseudo-nitzschia</taxon>
    </lineage>
</organism>
<feature type="region of interest" description="Disordered" evidence="1">
    <location>
        <begin position="504"/>
        <end position="528"/>
    </location>
</feature>
<accession>A0A7S4AY87</accession>
<dbReference type="EMBL" id="HBIX01034666">
    <property type="protein sequence ID" value="CAE0729871.1"/>
    <property type="molecule type" value="Transcribed_RNA"/>
</dbReference>
<protein>
    <submittedName>
        <fullName evidence="2">Uncharacterized protein</fullName>
    </submittedName>
</protein>
<feature type="region of interest" description="Disordered" evidence="1">
    <location>
        <begin position="193"/>
        <end position="215"/>
    </location>
</feature>
<feature type="region of interest" description="Disordered" evidence="1">
    <location>
        <begin position="446"/>
        <end position="465"/>
    </location>
</feature>
<feature type="compositionally biased region" description="Basic residues" evidence="1">
    <location>
        <begin position="201"/>
        <end position="215"/>
    </location>
</feature>
<evidence type="ECO:0000313" key="2">
    <source>
        <dbReference type="EMBL" id="CAE0729871.1"/>
    </source>
</evidence>
<feature type="region of interest" description="Disordered" evidence="1">
    <location>
        <begin position="27"/>
        <end position="60"/>
    </location>
</feature>
<sequence>MNMVVGVWLTPKKRGRDDEIIERDRKIAQQRRRDEQIAKRNKNRNQKQRPTATTQKKLDAEATVLTLTTPTRSRRAAAAAAQNDEQELSINPFPIVRNNDDVCTKHRRKRISLQRDLFPNESSRKLGKETRRKNRRNLLFERDDAKQKKLLDKYPIRAQQSAIKRSSNRTCSTLDNRKRNRIITPDNIGVDPCFDHDQTKSRKKTSRIHHHDRSRRYHEKAKVLFATRDLLVRSTPTGDDTPCAIPRDQRRRGCHRSIAAKNGHEAKGKKRKQRVCNALLGLQLDFVRSAKHFYETTQRKRVTKNDTKKVTTKHAKTVAFAAENGIIPNSQSPIFCKRYPMDPKFNVLQQLHRESASINGTLKSSRKLLMDAISSNCCGNNRINSSNNTGMFHTLDKIQSSKIEPKATKLLDTRSTVSEETNARICREDTQKLSTHREDLKMKKLDREEERISQSIQSPKTRMADCRKESDEKSVAQPCSVDHHFDIGVGAGVDLSCKFKHTGNGTIRSDDYDDDGIRPQKQSSLSSAMLSLPMNATSSPLMSSCNDDDDNKHDSILESQIQVGNLNNRKSPVSVEEGRSVADPLTDIEYWQGIVEEEKRKTKNGDSKTTFRHALASIVLARNSIDGNKKKMAFGSNSNSSRSSHDEGFRGGLLWLPSILEGGMNHIGLVDDKETPPTGHHNIPITSLESNII</sequence>
<name>A0A7S4AY87_9STRA</name>
<dbReference type="AlphaFoldDB" id="A0A7S4AY87"/>
<evidence type="ECO:0000256" key="1">
    <source>
        <dbReference type="SAM" id="MobiDB-lite"/>
    </source>
</evidence>
<reference evidence="2" key="1">
    <citation type="submission" date="2021-01" db="EMBL/GenBank/DDBJ databases">
        <authorList>
            <person name="Corre E."/>
            <person name="Pelletier E."/>
            <person name="Niang G."/>
            <person name="Scheremetjew M."/>
            <person name="Finn R."/>
            <person name="Kale V."/>
            <person name="Holt S."/>
            <person name="Cochrane G."/>
            <person name="Meng A."/>
            <person name="Brown T."/>
            <person name="Cohen L."/>
        </authorList>
    </citation>
    <scope>NUCLEOTIDE SEQUENCE</scope>
    <source>
        <strain evidence="2">10249 10 AB</strain>
    </source>
</reference>
<proteinExistence type="predicted"/>
<gene>
    <name evidence="2" type="ORF">PAUS00366_LOCUS22656</name>
</gene>